<name>A0A6G1H1E5_9PEZI</name>
<keyword evidence="1" id="KW-1133">Transmembrane helix</keyword>
<evidence type="ECO:0000313" key="2">
    <source>
        <dbReference type="EMBL" id="KAF1986884.1"/>
    </source>
</evidence>
<keyword evidence="1" id="KW-0812">Transmembrane</keyword>
<keyword evidence="3" id="KW-1185">Reference proteome</keyword>
<gene>
    <name evidence="2" type="ORF">K402DRAFT_454120</name>
</gene>
<dbReference type="EMBL" id="ML977155">
    <property type="protein sequence ID" value="KAF1986884.1"/>
    <property type="molecule type" value="Genomic_DNA"/>
</dbReference>
<dbReference type="OrthoDB" id="3774811at2759"/>
<protein>
    <submittedName>
        <fullName evidence="2">Uncharacterized protein</fullName>
    </submittedName>
</protein>
<evidence type="ECO:0000313" key="3">
    <source>
        <dbReference type="Proteomes" id="UP000800041"/>
    </source>
</evidence>
<sequence>MASRFHWDLSGLDLDRFRAYASLLRLRSGGQVDERLEAEQILQIENSSAESDDADSVAPLAVILFDETRLREAFQDRVAELVSNVKGGYHVAATLLVEMPDVAQLVVAKNESFSPTDENFLAKLQDLLRAIAKADSPRDNDLRALLWEETTTYSDARLRAWVKDFQRTANVFLKACPETPLQSKAKSLRLEILSFLDKSLKSPRSTFPLTAHAKWEFYGEPDYLLICNNRLDLARSLELAVGFLARLEISFHVLMRAAKRLDNLQALIISRLDRSAIKVPKNMKRKERNSAWSLGQTFQSLSQPLSDTTVKSAFGEKWTKHEVITRLEKIRSQTPLKFMPRSRASHGKIYSAWVVPECDNIPQEELVAVVSALISVEESLKRSLQIGKRQKVLRAAKESTVGGSSISTKLGSNILSPESAAAVLLKMQHLTYGRQVEVVINRREHMRKRIHIWRTLEETPPKVALTKKLGIAIRAVNEQNVAVSTVRARGAAAKLAKKPVCHTGLYIGLVHGCNVGSQDLDEWNQNGTLVQNITSESMEIPESHRGGYFPCFLQHLHLLGAGTTNQAEALGTNIVEEAKEHLSREDQMKDIRDLLPIAKKVAFLFLAMALAICGICSGFAPALTSTMKLPLDSYTIGSCVETASKRNVKRVGWKSGVAVGPKVPQATFDEFWRAFSRGKLVQLMNKYNLGRGLRECSRLEQFLAIAPDKPHPMVWRLSHYLALEVTALDIPEEAIKGGKHFGFSSNMNARVRIEMRPCYEKLLREGDSLALDRARCNGTLLEYAQQHLPAIDKGVLQVFRQLDRETNGAPPLAESVASGEPMVGLWQTVLGLFRWF</sequence>
<reference evidence="2" key="1">
    <citation type="journal article" date="2020" name="Stud. Mycol.">
        <title>101 Dothideomycetes genomes: a test case for predicting lifestyles and emergence of pathogens.</title>
        <authorList>
            <person name="Haridas S."/>
            <person name="Albert R."/>
            <person name="Binder M."/>
            <person name="Bloem J."/>
            <person name="Labutti K."/>
            <person name="Salamov A."/>
            <person name="Andreopoulos B."/>
            <person name="Baker S."/>
            <person name="Barry K."/>
            <person name="Bills G."/>
            <person name="Bluhm B."/>
            <person name="Cannon C."/>
            <person name="Castanera R."/>
            <person name="Culley D."/>
            <person name="Daum C."/>
            <person name="Ezra D."/>
            <person name="Gonzalez J."/>
            <person name="Henrissat B."/>
            <person name="Kuo A."/>
            <person name="Liang C."/>
            <person name="Lipzen A."/>
            <person name="Lutzoni F."/>
            <person name="Magnuson J."/>
            <person name="Mondo S."/>
            <person name="Nolan M."/>
            <person name="Ohm R."/>
            <person name="Pangilinan J."/>
            <person name="Park H.-J."/>
            <person name="Ramirez L."/>
            <person name="Alfaro M."/>
            <person name="Sun H."/>
            <person name="Tritt A."/>
            <person name="Yoshinaga Y."/>
            <person name="Zwiers L.-H."/>
            <person name="Turgeon B."/>
            <person name="Goodwin S."/>
            <person name="Spatafora J."/>
            <person name="Crous P."/>
            <person name="Grigoriev I."/>
        </authorList>
    </citation>
    <scope>NUCLEOTIDE SEQUENCE</scope>
    <source>
        <strain evidence="2">CBS 113979</strain>
    </source>
</reference>
<dbReference type="AlphaFoldDB" id="A0A6G1H1E5"/>
<dbReference type="Proteomes" id="UP000800041">
    <property type="component" value="Unassembled WGS sequence"/>
</dbReference>
<proteinExistence type="predicted"/>
<keyword evidence="1" id="KW-0472">Membrane</keyword>
<organism evidence="2 3">
    <name type="scientific">Aulographum hederae CBS 113979</name>
    <dbReference type="NCBI Taxonomy" id="1176131"/>
    <lineage>
        <taxon>Eukaryota</taxon>
        <taxon>Fungi</taxon>
        <taxon>Dikarya</taxon>
        <taxon>Ascomycota</taxon>
        <taxon>Pezizomycotina</taxon>
        <taxon>Dothideomycetes</taxon>
        <taxon>Pleosporomycetidae</taxon>
        <taxon>Aulographales</taxon>
        <taxon>Aulographaceae</taxon>
    </lineage>
</organism>
<feature type="transmembrane region" description="Helical" evidence="1">
    <location>
        <begin position="601"/>
        <end position="623"/>
    </location>
</feature>
<accession>A0A6G1H1E5</accession>
<evidence type="ECO:0000256" key="1">
    <source>
        <dbReference type="SAM" id="Phobius"/>
    </source>
</evidence>